<reference evidence="10" key="1">
    <citation type="submission" date="2017-02" db="EMBL/GenBank/DDBJ databases">
        <authorList>
            <person name="Varghese N."/>
            <person name="Submissions S."/>
        </authorList>
    </citation>
    <scope>NUCLEOTIDE SEQUENCE [LARGE SCALE GENOMIC DNA]</scope>
    <source>
        <strain evidence="10">DSM 23405</strain>
    </source>
</reference>
<dbReference type="AlphaFoldDB" id="A0A1T5BCU5"/>
<feature type="domain" description="CzcB-like C-terminal circularly permuted SH3-like" evidence="8">
    <location>
        <begin position="333"/>
        <end position="396"/>
    </location>
</feature>
<dbReference type="PANTHER" id="PTHR30097:SF4">
    <property type="entry name" value="SLR6042 PROTEIN"/>
    <property type="match status" value="1"/>
</dbReference>
<dbReference type="InterPro" id="IPR058790">
    <property type="entry name" value="BSH_CusB"/>
</dbReference>
<dbReference type="InterPro" id="IPR058792">
    <property type="entry name" value="Beta-barrel_RND_2"/>
</dbReference>
<feature type="domain" description="CusB-like three alpha-helical bundle" evidence="5">
    <location>
        <begin position="161"/>
        <end position="209"/>
    </location>
</feature>
<dbReference type="STRING" id="241145.SAMN05660776_1079"/>
<proteinExistence type="inferred from homology"/>
<dbReference type="Pfam" id="PF25975">
    <property type="entry name" value="CzcB_C"/>
    <property type="match status" value="1"/>
</dbReference>
<dbReference type="InterPro" id="IPR021782">
    <property type="entry name" value="DUF3347"/>
</dbReference>
<evidence type="ECO:0000259" key="4">
    <source>
        <dbReference type="Pfam" id="PF19335"/>
    </source>
</evidence>
<dbReference type="Pfam" id="PF11827">
    <property type="entry name" value="DUF3347"/>
    <property type="match status" value="1"/>
</dbReference>
<keyword evidence="10" id="KW-1185">Reference proteome</keyword>
<evidence type="ECO:0000256" key="1">
    <source>
        <dbReference type="ARBA" id="ARBA00009477"/>
    </source>
</evidence>
<keyword evidence="2" id="KW-0813">Transport</keyword>
<dbReference type="Pfam" id="PF19335">
    <property type="entry name" value="HMBD"/>
    <property type="match status" value="1"/>
</dbReference>
<dbReference type="GO" id="GO:0015679">
    <property type="term" value="P:plasma membrane copper ion transport"/>
    <property type="evidence" value="ECO:0007669"/>
    <property type="project" value="TreeGrafter"/>
</dbReference>
<dbReference type="GO" id="GO:0046914">
    <property type="term" value="F:transition metal ion binding"/>
    <property type="evidence" value="ECO:0007669"/>
    <property type="project" value="TreeGrafter"/>
</dbReference>
<dbReference type="Gene3D" id="2.40.30.170">
    <property type="match status" value="1"/>
</dbReference>
<dbReference type="NCBIfam" id="TIGR01730">
    <property type="entry name" value="RND_mfp"/>
    <property type="match status" value="1"/>
</dbReference>
<evidence type="ECO:0000259" key="6">
    <source>
        <dbReference type="Pfam" id="PF25919"/>
    </source>
</evidence>
<dbReference type="PANTHER" id="PTHR30097">
    <property type="entry name" value="CATION EFFLUX SYSTEM PROTEIN CUSB"/>
    <property type="match status" value="1"/>
</dbReference>
<dbReference type="GO" id="GO:0016020">
    <property type="term" value="C:membrane"/>
    <property type="evidence" value="ECO:0007669"/>
    <property type="project" value="InterPro"/>
</dbReference>
<dbReference type="Pfam" id="PF25869">
    <property type="entry name" value="3HB_CusB"/>
    <property type="match status" value="1"/>
</dbReference>
<feature type="domain" description="CusB-like beta-barrel" evidence="7">
    <location>
        <begin position="248"/>
        <end position="320"/>
    </location>
</feature>
<feature type="domain" description="DUF3347" evidence="3">
    <location>
        <begin position="438"/>
        <end position="522"/>
    </location>
</feature>
<dbReference type="InterPro" id="IPR058791">
    <property type="entry name" value="3HB_CusB"/>
</dbReference>
<accession>A0A1T5BCU5</accession>
<dbReference type="Proteomes" id="UP000190230">
    <property type="component" value="Unassembled WGS sequence"/>
</dbReference>
<dbReference type="GO" id="GO:0030288">
    <property type="term" value="C:outer membrane-bounded periplasmic space"/>
    <property type="evidence" value="ECO:0007669"/>
    <property type="project" value="TreeGrafter"/>
</dbReference>
<dbReference type="GO" id="GO:0060003">
    <property type="term" value="P:copper ion export"/>
    <property type="evidence" value="ECO:0007669"/>
    <property type="project" value="TreeGrafter"/>
</dbReference>
<evidence type="ECO:0000259" key="8">
    <source>
        <dbReference type="Pfam" id="PF25975"/>
    </source>
</evidence>
<protein>
    <submittedName>
        <fullName evidence="9">Membrane fusion protein, Cu(I)/Ag(I) efflux system</fullName>
    </submittedName>
</protein>
<dbReference type="InterPro" id="IPR006143">
    <property type="entry name" value="RND_pump_MFP"/>
</dbReference>
<feature type="domain" description="CusB-like barrel-sandwich hybrid" evidence="6">
    <location>
        <begin position="133"/>
        <end position="244"/>
    </location>
</feature>
<name>A0A1T5BCU5_9FLAO</name>
<evidence type="ECO:0000259" key="3">
    <source>
        <dbReference type="Pfam" id="PF11827"/>
    </source>
</evidence>
<dbReference type="OrthoDB" id="9806939at2"/>
<evidence type="ECO:0000256" key="2">
    <source>
        <dbReference type="ARBA" id="ARBA00022448"/>
    </source>
</evidence>
<evidence type="ECO:0000313" key="9">
    <source>
        <dbReference type="EMBL" id="SKB44887.1"/>
    </source>
</evidence>
<dbReference type="RefSeq" id="WP_079719699.1">
    <property type="nucleotide sequence ID" value="NZ_FUYY01000002.1"/>
</dbReference>
<evidence type="ECO:0000259" key="7">
    <source>
        <dbReference type="Pfam" id="PF25954"/>
    </source>
</evidence>
<dbReference type="EMBL" id="FUYY01000002">
    <property type="protein sequence ID" value="SKB44887.1"/>
    <property type="molecule type" value="Genomic_DNA"/>
</dbReference>
<gene>
    <name evidence="9" type="ORF">SAMN05660776_1079</name>
</gene>
<comment type="similarity">
    <text evidence="1">Belongs to the membrane fusion protein (MFP) (TC 8.A.1) family.</text>
</comment>
<evidence type="ECO:0000259" key="5">
    <source>
        <dbReference type="Pfam" id="PF25869"/>
    </source>
</evidence>
<evidence type="ECO:0000313" key="10">
    <source>
        <dbReference type="Proteomes" id="UP000190230"/>
    </source>
</evidence>
<dbReference type="GO" id="GO:0022857">
    <property type="term" value="F:transmembrane transporter activity"/>
    <property type="evidence" value="ECO:0007669"/>
    <property type="project" value="InterPro"/>
</dbReference>
<feature type="domain" description="Heavy metal binding" evidence="4">
    <location>
        <begin position="48"/>
        <end position="73"/>
    </location>
</feature>
<dbReference type="FunFam" id="2.40.30.170:FF:000010">
    <property type="entry name" value="Efflux RND transporter periplasmic adaptor subunit"/>
    <property type="match status" value="1"/>
</dbReference>
<organism evidence="9 10">
    <name type="scientific">Salegentibacter holothuriorum</name>
    <dbReference type="NCBI Taxonomy" id="241145"/>
    <lineage>
        <taxon>Bacteria</taxon>
        <taxon>Pseudomonadati</taxon>
        <taxon>Bacteroidota</taxon>
        <taxon>Flavobacteriia</taxon>
        <taxon>Flavobacteriales</taxon>
        <taxon>Flavobacteriaceae</taxon>
        <taxon>Salegentibacter</taxon>
    </lineage>
</organism>
<dbReference type="Gene3D" id="6.10.140.730">
    <property type="match status" value="1"/>
</dbReference>
<dbReference type="Pfam" id="PF25954">
    <property type="entry name" value="Beta-barrel_RND_2"/>
    <property type="match status" value="1"/>
</dbReference>
<dbReference type="InterPro" id="IPR051909">
    <property type="entry name" value="MFP_Cation_Efflux"/>
</dbReference>
<dbReference type="Gene3D" id="2.40.50.100">
    <property type="match status" value="1"/>
</dbReference>
<sequence>MKRNKNIWKAAGILVLGILLGYLIFGGANEKEPEEGHEHSELAENQTWTCSMHPSVRQNEPGDCPICGMDLIPLAENENTLDSDVFVMSENAMKLANVETLVIGEQEANKEIRLNGKVSVDERNTYTQSTHIPGRIERLYVNFTGERVNKGQVLASVYSPDLVTAQEELLQAAEIKKNQPELFEAAKQKLRNWKISENQINKVLSNGKAIERFSITADVGGVVTELLSEQGDYLERGMPIYEIANLDKLWVLFDVYEGNMSWIEEGSKVNYTMRSIPGETFEGEISFVDPLLSDKTRVANARVEITNKDKRIKPGVFATGIIEKNLDSKNNKIVVPKSAILWTGKRSLVYVKQEVQAGAGFKLREVVLGTSLGDSFVVEEGLQKGEEIVVHGTFTVDAAVQLQGKNSMMNQSEKEKDPAQMKMNLPITFQEKLSNTLPAYFDLKDAFVNTDAEGAKAAASKMHQQLERLNVSNLGKMEAQHIKKIKSMLEAISESSDIEQQRQHFEVLSENIIVLVSNIETLETPLYIQHCPMVNNNKGANWLSLSEEIRNPYFGDEMMNCGDTQRKL</sequence>
<dbReference type="Gene3D" id="2.40.420.20">
    <property type="match status" value="1"/>
</dbReference>
<dbReference type="InterPro" id="IPR045800">
    <property type="entry name" value="HMBD"/>
</dbReference>
<dbReference type="Pfam" id="PF25919">
    <property type="entry name" value="BSH_CusB"/>
    <property type="match status" value="1"/>
</dbReference>
<dbReference type="InterPro" id="IPR058649">
    <property type="entry name" value="CzcB_C"/>
</dbReference>
<dbReference type="SUPFAM" id="SSF111369">
    <property type="entry name" value="HlyD-like secretion proteins"/>
    <property type="match status" value="1"/>
</dbReference>